<evidence type="ECO:0000313" key="4">
    <source>
        <dbReference type="Proteomes" id="UP001195483"/>
    </source>
</evidence>
<protein>
    <submittedName>
        <fullName evidence="3">Uncharacterized protein</fullName>
    </submittedName>
</protein>
<dbReference type="EMBL" id="JAEAOA010002253">
    <property type="protein sequence ID" value="KAK3596764.1"/>
    <property type="molecule type" value="Genomic_DNA"/>
</dbReference>
<dbReference type="Proteomes" id="UP001195483">
    <property type="component" value="Unassembled WGS sequence"/>
</dbReference>
<feature type="transmembrane region" description="Helical" evidence="2">
    <location>
        <begin position="62"/>
        <end position="81"/>
    </location>
</feature>
<reference evidence="3" key="2">
    <citation type="journal article" date="2021" name="Genome Biol. Evol.">
        <title>Developing a high-quality reference genome for a parasitic bivalve with doubly uniparental inheritance (Bivalvia: Unionida).</title>
        <authorList>
            <person name="Smith C.H."/>
        </authorList>
    </citation>
    <scope>NUCLEOTIDE SEQUENCE</scope>
    <source>
        <strain evidence="3">CHS0354</strain>
        <tissue evidence="3">Mantle</tissue>
    </source>
</reference>
<evidence type="ECO:0000313" key="3">
    <source>
        <dbReference type="EMBL" id="KAK3596764.1"/>
    </source>
</evidence>
<accession>A0AAE0SS56</accession>
<gene>
    <name evidence="3" type="ORF">CHS0354_038764</name>
</gene>
<dbReference type="AlphaFoldDB" id="A0AAE0SS56"/>
<keyword evidence="2" id="KW-1133">Transmembrane helix</keyword>
<reference evidence="3" key="3">
    <citation type="submission" date="2023-05" db="EMBL/GenBank/DDBJ databases">
        <authorList>
            <person name="Smith C.H."/>
        </authorList>
    </citation>
    <scope>NUCLEOTIDE SEQUENCE</scope>
    <source>
        <strain evidence="3">CHS0354</strain>
        <tissue evidence="3">Mantle</tissue>
    </source>
</reference>
<comment type="caution">
    <text evidence="3">The sequence shown here is derived from an EMBL/GenBank/DDBJ whole genome shotgun (WGS) entry which is preliminary data.</text>
</comment>
<reference evidence="3" key="1">
    <citation type="journal article" date="2021" name="Genome Biol. Evol.">
        <title>A High-Quality Reference Genome for a Parasitic Bivalve with Doubly Uniparental Inheritance (Bivalvia: Unionida).</title>
        <authorList>
            <person name="Smith C.H."/>
        </authorList>
    </citation>
    <scope>NUCLEOTIDE SEQUENCE</scope>
    <source>
        <strain evidence="3">CHS0354</strain>
    </source>
</reference>
<keyword evidence="2" id="KW-0812">Transmembrane</keyword>
<evidence type="ECO:0000256" key="1">
    <source>
        <dbReference type="SAM" id="MobiDB-lite"/>
    </source>
</evidence>
<feature type="region of interest" description="Disordered" evidence="1">
    <location>
        <begin position="88"/>
        <end position="119"/>
    </location>
</feature>
<keyword evidence="2" id="KW-0472">Membrane</keyword>
<keyword evidence="4" id="KW-1185">Reference proteome</keyword>
<feature type="transmembrane region" description="Helical" evidence="2">
    <location>
        <begin position="23"/>
        <end position="41"/>
    </location>
</feature>
<sequence>MFEPHTSDEVCGEQWTHETVKMTVAHLPVLAVIVSPVGLCIKMKNTCAGERNMSKYRQGLGFALSAEITGVMFFITDNAFFKIDSISTKSKTRPNKRQPLNPGIPISSGTDQSKEKINV</sequence>
<organism evidence="3 4">
    <name type="scientific">Potamilus streckersoni</name>
    <dbReference type="NCBI Taxonomy" id="2493646"/>
    <lineage>
        <taxon>Eukaryota</taxon>
        <taxon>Metazoa</taxon>
        <taxon>Spiralia</taxon>
        <taxon>Lophotrochozoa</taxon>
        <taxon>Mollusca</taxon>
        <taxon>Bivalvia</taxon>
        <taxon>Autobranchia</taxon>
        <taxon>Heteroconchia</taxon>
        <taxon>Palaeoheterodonta</taxon>
        <taxon>Unionida</taxon>
        <taxon>Unionoidea</taxon>
        <taxon>Unionidae</taxon>
        <taxon>Ambleminae</taxon>
        <taxon>Lampsilini</taxon>
        <taxon>Potamilus</taxon>
    </lineage>
</organism>
<proteinExistence type="predicted"/>
<name>A0AAE0SS56_9BIVA</name>
<evidence type="ECO:0000256" key="2">
    <source>
        <dbReference type="SAM" id="Phobius"/>
    </source>
</evidence>